<accession>A0A913ZE62</accession>
<comment type="caution">
    <text evidence="13">Lacks conserved residue(s) required for the propagation of feature annotation.</text>
</comment>
<dbReference type="PROSITE" id="PS50041">
    <property type="entry name" value="C_TYPE_LECTIN_2"/>
    <property type="match status" value="1"/>
</dbReference>
<proteinExistence type="predicted"/>
<feature type="signal peptide" evidence="14">
    <location>
        <begin position="1"/>
        <end position="24"/>
    </location>
</feature>
<feature type="domain" description="EGF-like" evidence="15">
    <location>
        <begin position="159"/>
        <end position="195"/>
    </location>
</feature>
<sequence>MEAPLVLAIIVGCLLTIGSNPVEANNPDPCNTGWHHFQGSCYLFWTKTLTDRTFDGHQKNCINKGGNLASIHNHAENQFIYDKIRAIGGWFWLGFEDHNGDKVLQWTDRSPADYLNFGSSNLPSGRRLCSNMQSNSDKWSVSQHCTSNAQSSVCKKPANQLPCEAAICLNGGICVPSGSSYTCKCEKGYTGKYCQKDVDECNTANCNSSHCIDGLGSAKCLPQ</sequence>
<evidence type="ECO:0000256" key="3">
    <source>
        <dbReference type="ARBA" id="ARBA00022536"/>
    </source>
</evidence>
<keyword evidence="6" id="KW-0677">Repeat</keyword>
<keyword evidence="8" id="KW-0832">Ubl conjugation</keyword>
<dbReference type="SMART" id="SM00034">
    <property type="entry name" value="CLECT"/>
    <property type="match status" value="1"/>
</dbReference>
<dbReference type="AlphaFoldDB" id="A0A913ZE62"/>
<keyword evidence="9" id="KW-0914">Notch signaling pathway</keyword>
<dbReference type="Proteomes" id="UP000887568">
    <property type="component" value="Unplaced"/>
</dbReference>
<dbReference type="InterPro" id="IPR016187">
    <property type="entry name" value="CTDL_fold"/>
</dbReference>
<evidence type="ECO:0000259" key="16">
    <source>
        <dbReference type="PROSITE" id="PS50041"/>
    </source>
</evidence>
<organism evidence="17 18">
    <name type="scientific">Patiria miniata</name>
    <name type="common">Bat star</name>
    <name type="synonym">Asterina miniata</name>
    <dbReference type="NCBI Taxonomy" id="46514"/>
    <lineage>
        <taxon>Eukaryota</taxon>
        <taxon>Metazoa</taxon>
        <taxon>Echinodermata</taxon>
        <taxon>Eleutherozoa</taxon>
        <taxon>Asterozoa</taxon>
        <taxon>Asteroidea</taxon>
        <taxon>Valvatacea</taxon>
        <taxon>Valvatida</taxon>
        <taxon>Asterinidae</taxon>
        <taxon>Patiria</taxon>
    </lineage>
</organism>
<keyword evidence="11" id="KW-0472">Membrane</keyword>
<dbReference type="InterPro" id="IPR050111">
    <property type="entry name" value="C-type_lectin/snaclec_domain"/>
</dbReference>
<dbReference type="PROSITE" id="PS01186">
    <property type="entry name" value="EGF_2"/>
    <property type="match status" value="1"/>
</dbReference>
<protein>
    <recommendedName>
        <fullName evidence="19">C-type lectin</fullName>
    </recommendedName>
</protein>
<dbReference type="SMART" id="SM00181">
    <property type="entry name" value="EGF"/>
    <property type="match status" value="1"/>
</dbReference>
<evidence type="ECO:0000256" key="5">
    <source>
        <dbReference type="ARBA" id="ARBA00022729"/>
    </source>
</evidence>
<comment type="subcellular location">
    <subcellularLocation>
        <location evidence="1">Membrane</location>
        <topology evidence="1">Single-pass type I membrane protein</topology>
    </subcellularLocation>
</comment>
<dbReference type="GeneID" id="119723473"/>
<dbReference type="OrthoDB" id="6516201at2759"/>
<dbReference type="PROSITE" id="PS50026">
    <property type="entry name" value="EGF_3"/>
    <property type="match status" value="1"/>
</dbReference>
<evidence type="ECO:0000256" key="7">
    <source>
        <dbReference type="ARBA" id="ARBA00022782"/>
    </source>
</evidence>
<dbReference type="Pfam" id="PF00008">
    <property type="entry name" value="EGF"/>
    <property type="match status" value="1"/>
</dbReference>
<dbReference type="InterPro" id="IPR001304">
    <property type="entry name" value="C-type_lectin-like"/>
</dbReference>
<keyword evidence="4" id="KW-0812">Transmembrane</keyword>
<keyword evidence="3 13" id="KW-0245">EGF-like domain</keyword>
<feature type="domain" description="C-type lectin" evidence="16">
    <location>
        <begin position="37"/>
        <end position="140"/>
    </location>
</feature>
<reference evidence="17" key="1">
    <citation type="submission" date="2022-11" db="UniProtKB">
        <authorList>
            <consortium name="EnsemblMetazoa"/>
        </authorList>
    </citation>
    <scope>IDENTIFICATION</scope>
</reference>
<keyword evidence="7" id="KW-0221">Differentiation</keyword>
<evidence type="ECO:0000313" key="17">
    <source>
        <dbReference type="EnsemblMetazoa" id="XP_038050077.1"/>
    </source>
</evidence>
<name>A0A913ZE62_PATMI</name>
<evidence type="ECO:0000256" key="6">
    <source>
        <dbReference type="ARBA" id="ARBA00022737"/>
    </source>
</evidence>
<evidence type="ECO:0000256" key="14">
    <source>
        <dbReference type="SAM" id="SignalP"/>
    </source>
</evidence>
<dbReference type="InterPro" id="IPR001881">
    <property type="entry name" value="EGF-like_Ca-bd_dom"/>
</dbReference>
<evidence type="ECO:0008006" key="19">
    <source>
        <dbReference type="Google" id="ProtNLM"/>
    </source>
</evidence>
<dbReference type="GO" id="GO:0005509">
    <property type="term" value="F:calcium ion binding"/>
    <property type="evidence" value="ECO:0007669"/>
    <property type="project" value="InterPro"/>
</dbReference>
<dbReference type="CDD" id="cd00037">
    <property type="entry name" value="CLECT"/>
    <property type="match status" value="1"/>
</dbReference>
<keyword evidence="10" id="KW-1133">Transmembrane helix</keyword>
<evidence type="ECO:0000256" key="8">
    <source>
        <dbReference type="ARBA" id="ARBA00022843"/>
    </source>
</evidence>
<dbReference type="RefSeq" id="XP_038050077.1">
    <property type="nucleotide sequence ID" value="XM_038194149.1"/>
</dbReference>
<dbReference type="SUPFAM" id="SSF57196">
    <property type="entry name" value="EGF/Laminin"/>
    <property type="match status" value="1"/>
</dbReference>
<dbReference type="EnsemblMetazoa" id="XM_038194149.1">
    <property type="protein sequence ID" value="XP_038050077.1"/>
    <property type="gene ID" value="LOC119723473"/>
</dbReference>
<dbReference type="InterPro" id="IPR016186">
    <property type="entry name" value="C-type_lectin-like/link_sf"/>
</dbReference>
<dbReference type="PANTHER" id="PTHR22803">
    <property type="entry name" value="MANNOSE, PHOSPHOLIPASE, LECTIN RECEPTOR RELATED"/>
    <property type="match status" value="1"/>
</dbReference>
<evidence type="ECO:0000313" key="18">
    <source>
        <dbReference type="Proteomes" id="UP000887568"/>
    </source>
</evidence>
<dbReference type="Gene3D" id="2.10.25.10">
    <property type="entry name" value="Laminin"/>
    <property type="match status" value="1"/>
</dbReference>
<dbReference type="Pfam" id="PF00059">
    <property type="entry name" value="Lectin_C"/>
    <property type="match status" value="1"/>
</dbReference>
<feature type="disulfide bond" evidence="13">
    <location>
        <begin position="185"/>
        <end position="194"/>
    </location>
</feature>
<dbReference type="GO" id="GO:0007219">
    <property type="term" value="P:Notch signaling pathway"/>
    <property type="evidence" value="ECO:0007669"/>
    <property type="project" value="UniProtKB-KW"/>
</dbReference>
<dbReference type="SMART" id="SM00179">
    <property type="entry name" value="EGF_CA"/>
    <property type="match status" value="1"/>
</dbReference>
<dbReference type="SUPFAM" id="SSF56436">
    <property type="entry name" value="C-type lectin-like"/>
    <property type="match status" value="1"/>
</dbReference>
<dbReference type="FunFam" id="2.10.25.10:FF:000368">
    <property type="entry name" value="Delta-like 3 (Drosophila), isoform CRA_b"/>
    <property type="match status" value="1"/>
</dbReference>
<keyword evidence="12 13" id="KW-1015">Disulfide bond</keyword>
<evidence type="ECO:0000256" key="4">
    <source>
        <dbReference type="ARBA" id="ARBA00022692"/>
    </source>
</evidence>
<evidence type="ECO:0000259" key="15">
    <source>
        <dbReference type="PROSITE" id="PS50026"/>
    </source>
</evidence>
<keyword evidence="5 14" id="KW-0732">Signal</keyword>
<evidence type="ECO:0000256" key="1">
    <source>
        <dbReference type="ARBA" id="ARBA00004479"/>
    </source>
</evidence>
<keyword evidence="2" id="KW-0217">Developmental protein</keyword>
<dbReference type="OMA" id="ANNPDPC"/>
<evidence type="ECO:0000256" key="12">
    <source>
        <dbReference type="ARBA" id="ARBA00023157"/>
    </source>
</evidence>
<dbReference type="CDD" id="cd00054">
    <property type="entry name" value="EGF_CA"/>
    <property type="match status" value="1"/>
</dbReference>
<dbReference type="GO" id="GO:0016020">
    <property type="term" value="C:membrane"/>
    <property type="evidence" value="ECO:0007669"/>
    <property type="project" value="UniProtKB-SubCell"/>
</dbReference>
<evidence type="ECO:0000256" key="13">
    <source>
        <dbReference type="PROSITE-ProRule" id="PRU00076"/>
    </source>
</evidence>
<dbReference type="PROSITE" id="PS00022">
    <property type="entry name" value="EGF_1"/>
    <property type="match status" value="1"/>
</dbReference>
<feature type="chain" id="PRO_5037528316" description="C-type lectin" evidence="14">
    <location>
        <begin position="25"/>
        <end position="223"/>
    </location>
</feature>
<dbReference type="GO" id="GO:0030154">
    <property type="term" value="P:cell differentiation"/>
    <property type="evidence" value="ECO:0007669"/>
    <property type="project" value="UniProtKB-KW"/>
</dbReference>
<evidence type="ECO:0000256" key="10">
    <source>
        <dbReference type="ARBA" id="ARBA00022989"/>
    </source>
</evidence>
<dbReference type="Gene3D" id="3.10.100.10">
    <property type="entry name" value="Mannose-Binding Protein A, subunit A"/>
    <property type="match status" value="1"/>
</dbReference>
<evidence type="ECO:0000256" key="11">
    <source>
        <dbReference type="ARBA" id="ARBA00023136"/>
    </source>
</evidence>
<dbReference type="InterPro" id="IPR000742">
    <property type="entry name" value="EGF"/>
</dbReference>
<evidence type="ECO:0000256" key="2">
    <source>
        <dbReference type="ARBA" id="ARBA00022473"/>
    </source>
</evidence>
<keyword evidence="18" id="KW-1185">Reference proteome</keyword>
<evidence type="ECO:0000256" key="9">
    <source>
        <dbReference type="ARBA" id="ARBA00022976"/>
    </source>
</evidence>